<dbReference type="Proteomes" id="UP001634394">
    <property type="component" value="Unassembled WGS sequence"/>
</dbReference>
<keyword evidence="5" id="KW-1185">Reference proteome</keyword>
<keyword evidence="1" id="KW-0472">Membrane</keyword>
<feature type="chain" id="PRO_5044800510" description="ZP domain-containing protein" evidence="2">
    <location>
        <begin position="26"/>
        <end position="403"/>
    </location>
</feature>
<dbReference type="AlphaFoldDB" id="A0ABD3W5L1"/>
<keyword evidence="1" id="KW-0812">Transmembrane</keyword>
<keyword evidence="2" id="KW-0732">Signal</keyword>
<organism evidence="4 5">
    <name type="scientific">Sinanodonta woodiana</name>
    <name type="common">Chinese pond mussel</name>
    <name type="synonym">Anodonta woodiana</name>
    <dbReference type="NCBI Taxonomy" id="1069815"/>
    <lineage>
        <taxon>Eukaryota</taxon>
        <taxon>Metazoa</taxon>
        <taxon>Spiralia</taxon>
        <taxon>Lophotrochozoa</taxon>
        <taxon>Mollusca</taxon>
        <taxon>Bivalvia</taxon>
        <taxon>Autobranchia</taxon>
        <taxon>Heteroconchia</taxon>
        <taxon>Palaeoheterodonta</taxon>
        <taxon>Unionida</taxon>
        <taxon>Unionoidea</taxon>
        <taxon>Unionidae</taxon>
        <taxon>Unioninae</taxon>
        <taxon>Sinanodonta</taxon>
    </lineage>
</organism>
<reference evidence="4 5" key="1">
    <citation type="submission" date="2024-11" db="EMBL/GenBank/DDBJ databases">
        <title>Chromosome-level genome assembly of the freshwater bivalve Anodonta woodiana.</title>
        <authorList>
            <person name="Chen X."/>
        </authorList>
    </citation>
    <scope>NUCLEOTIDE SEQUENCE [LARGE SCALE GENOMIC DNA]</scope>
    <source>
        <strain evidence="4">MN2024</strain>
        <tissue evidence="4">Gills</tissue>
    </source>
</reference>
<evidence type="ECO:0000259" key="3">
    <source>
        <dbReference type="PROSITE" id="PS51034"/>
    </source>
</evidence>
<gene>
    <name evidence="4" type="ORF">ACJMK2_041319</name>
</gene>
<proteinExistence type="predicted"/>
<evidence type="ECO:0000256" key="2">
    <source>
        <dbReference type="SAM" id="SignalP"/>
    </source>
</evidence>
<name>A0ABD3W5L1_SINWO</name>
<dbReference type="EMBL" id="JBJQND010000008">
    <property type="protein sequence ID" value="KAL3868518.1"/>
    <property type="molecule type" value="Genomic_DNA"/>
</dbReference>
<accession>A0ABD3W5L1</accession>
<feature type="signal peptide" evidence="2">
    <location>
        <begin position="1"/>
        <end position="25"/>
    </location>
</feature>
<comment type="caution">
    <text evidence="4">The sequence shown here is derived from an EMBL/GenBank/DDBJ whole genome shotgun (WGS) entry which is preliminary data.</text>
</comment>
<keyword evidence="1" id="KW-1133">Transmembrane helix</keyword>
<evidence type="ECO:0000313" key="5">
    <source>
        <dbReference type="Proteomes" id="UP001634394"/>
    </source>
</evidence>
<evidence type="ECO:0000313" key="4">
    <source>
        <dbReference type="EMBL" id="KAL3868518.1"/>
    </source>
</evidence>
<sequence length="403" mass="44400">MMDLKQHVSLNSLLRILVLIPCIYSAPQIGSYECGSRNASNITSTNFTLSPNGDTVTKVYYVNTTTNTKGCAVFMVGGTYTASSTFDINQLTLNPACDFSFNNPNLTLKFRSYAVDDTYTDTDRYFTFTCDTTAAVSTANTTLTGELVPAPKINVPSVTLSTTYSAALDYWDGANTVTSGNLGDNVQLRFTYLHSSNKDYLDYTCGIISKCIAAGNAAYSGNVSFIDTHGCHMSQDIIAINSGFVSNTSFINSTHYYAMTPYFDLRSFQSTSVPPLTVYVQCDVTYCYGPCSVTNHCNGRRKRDIFESLTRISRVRAMININGQESEKKPTNSEGENITEKCLKSFTFIGTISVLSTLIAIFFGIGILVYLSLKRFPGKEKKLDSKFINPLQSKIFPDFICSD</sequence>
<dbReference type="PROSITE" id="PS51034">
    <property type="entry name" value="ZP_2"/>
    <property type="match status" value="1"/>
</dbReference>
<protein>
    <recommendedName>
        <fullName evidence="3">ZP domain-containing protein</fullName>
    </recommendedName>
</protein>
<feature type="domain" description="ZP" evidence="3">
    <location>
        <begin position="33"/>
        <end position="304"/>
    </location>
</feature>
<dbReference type="InterPro" id="IPR001507">
    <property type="entry name" value="ZP_dom"/>
</dbReference>
<evidence type="ECO:0000256" key="1">
    <source>
        <dbReference type="SAM" id="Phobius"/>
    </source>
</evidence>
<feature type="transmembrane region" description="Helical" evidence="1">
    <location>
        <begin position="346"/>
        <end position="373"/>
    </location>
</feature>